<organism evidence="1 2">
    <name type="scientific">Sinomicrobium pectinilyticum</name>
    <dbReference type="NCBI Taxonomy" id="1084421"/>
    <lineage>
        <taxon>Bacteria</taxon>
        <taxon>Pseudomonadati</taxon>
        <taxon>Bacteroidota</taxon>
        <taxon>Flavobacteriia</taxon>
        <taxon>Flavobacteriales</taxon>
        <taxon>Flavobacteriaceae</taxon>
        <taxon>Sinomicrobium</taxon>
    </lineage>
</organism>
<dbReference type="SUPFAM" id="SSF55961">
    <property type="entry name" value="Bet v1-like"/>
    <property type="match status" value="1"/>
</dbReference>
<dbReference type="Pfam" id="PF10604">
    <property type="entry name" value="Polyketide_cyc2"/>
    <property type="match status" value="1"/>
</dbReference>
<dbReference type="RefSeq" id="WP_123217815.1">
    <property type="nucleotide sequence ID" value="NZ_RJTM01000143.1"/>
</dbReference>
<dbReference type="InterPro" id="IPR023393">
    <property type="entry name" value="START-like_dom_sf"/>
</dbReference>
<dbReference type="Proteomes" id="UP000267469">
    <property type="component" value="Unassembled WGS sequence"/>
</dbReference>
<proteinExistence type="predicted"/>
<protein>
    <submittedName>
        <fullName evidence="1">SRPBCC family protein</fullName>
    </submittedName>
</protein>
<keyword evidence="2" id="KW-1185">Reference proteome</keyword>
<dbReference type="AlphaFoldDB" id="A0A3N0DQT2"/>
<evidence type="ECO:0000313" key="1">
    <source>
        <dbReference type="EMBL" id="RNL78000.1"/>
    </source>
</evidence>
<dbReference type="OrthoDB" id="197829at2"/>
<gene>
    <name evidence="1" type="ORF">ED312_20075</name>
</gene>
<sequence>MAAIKFTETILIGEKAEKVFDFTQDYNERLKWDTFLKKADLIEGATTAGKGVKAYCVAKNGIGMVTEYVTFNRPKVTAIKMTEGPFMFKSFLGSWTFKEIENNKTEVAFLYSFLLRFPFNLFTGTITRNLQANVKQRLTDLKTNIEKRHH</sequence>
<dbReference type="InterPro" id="IPR019587">
    <property type="entry name" value="Polyketide_cyclase/dehydratase"/>
</dbReference>
<dbReference type="EMBL" id="RJTM01000143">
    <property type="protein sequence ID" value="RNL78000.1"/>
    <property type="molecule type" value="Genomic_DNA"/>
</dbReference>
<reference evidence="1 2" key="1">
    <citation type="submission" date="2018-10" db="EMBL/GenBank/DDBJ databases">
        <title>Sinomicrobium pectinilyticum sp. nov., a pectinase-producing bacterium isolated from alkaline and saline soil, and emended description of the genus Sinomicrobium.</title>
        <authorList>
            <person name="Cheng B."/>
            <person name="Li C."/>
            <person name="Lai Q."/>
            <person name="Du M."/>
            <person name="Shao Z."/>
            <person name="Xu P."/>
            <person name="Yang C."/>
        </authorList>
    </citation>
    <scope>NUCLEOTIDE SEQUENCE [LARGE SCALE GENOMIC DNA]</scope>
    <source>
        <strain evidence="1 2">5DNS001</strain>
    </source>
</reference>
<name>A0A3N0DQT2_SINP1</name>
<comment type="caution">
    <text evidence="1">The sequence shown here is derived from an EMBL/GenBank/DDBJ whole genome shotgun (WGS) entry which is preliminary data.</text>
</comment>
<dbReference type="Gene3D" id="3.30.530.20">
    <property type="match status" value="1"/>
</dbReference>
<evidence type="ECO:0000313" key="2">
    <source>
        <dbReference type="Proteomes" id="UP000267469"/>
    </source>
</evidence>
<accession>A0A3N0DQT2</accession>